<dbReference type="AlphaFoldDB" id="A0A1Y3PGU0"/>
<feature type="region of interest" description="Disordered" evidence="1">
    <location>
        <begin position="29"/>
        <end position="55"/>
    </location>
</feature>
<dbReference type="Gene3D" id="2.60.120.200">
    <property type="match status" value="1"/>
</dbReference>
<name>A0A1Y3PGU0_9BACI</name>
<protein>
    <submittedName>
        <fullName evidence="3">Uncharacterized protein</fullName>
    </submittedName>
</protein>
<evidence type="ECO:0000256" key="1">
    <source>
        <dbReference type="SAM" id="MobiDB-lite"/>
    </source>
</evidence>
<dbReference type="EMBL" id="LZRT01000089">
    <property type="protein sequence ID" value="OUM86562.1"/>
    <property type="molecule type" value="Genomic_DNA"/>
</dbReference>
<dbReference type="PROSITE" id="PS51257">
    <property type="entry name" value="PROKAR_LIPOPROTEIN"/>
    <property type="match status" value="1"/>
</dbReference>
<sequence>MKRFICAALTFMLMLTLVACGGNNNANNSNGSDENVGSNNQTQAESSSAVDETPEACTLTNGGFETGDLTGWEVVEGDAFSDDNVATNKTFWDAKIPFNHEGNWHLYGLGFDETIKESKTGKLKSSTFKLCGDGIISMKIGAARDQEKTYVGVFLAKNDQMIAKQTNTEFSDPGVADKSLYENGLAFTNNYVEYKLDLSQYLGEEMYLMIVDEDDDGDFGFINVDDIRTYYVNGQAKPQEPGEIFEKKREYVLEAEAASPYEIANPGFETGSLAGWTFEGDAFDHAGVNDEETWWAEKIPYNRDGNYHFGMFNEAGTGTLTSSVFELGGSGWITFKLGGGKDVTKTYISIYDADTNTEIARYGNTEFADVNFPNIDQGMRLANMVQYRADLSKYIGKKLYIQIVDNATADWGLMTFDSFFTYHEEVPTEGVLAKNLLEK</sequence>
<proteinExistence type="predicted"/>
<accession>A0A1Y3PGU0</accession>
<gene>
    <name evidence="3" type="ORF">BAA01_12320</name>
</gene>
<dbReference type="Proteomes" id="UP000196475">
    <property type="component" value="Unassembled WGS sequence"/>
</dbReference>
<feature type="chain" id="PRO_5038654252" evidence="2">
    <location>
        <begin position="22"/>
        <end position="439"/>
    </location>
</feature>
<feature type="compositionally biased region" description="Polar residues" evidence="1">
    <location>
        <begin position="33"/>
        <end position="50"/>
    </location>
</feature>
<reference evidence="4" key="1">
    <citation type="submission" date="2016-06" db="EMBL/GenBank/DDBJ databases">
        <authorList>
            <person name="Nascimento L."/>
            <person name="Pereira R.V."/>
            <person name="Martins L.F."/>
            <person name="Quaggio R.B."/>
            <person name="Silva A.M."/>
            <person name="Setubal J.C."/>
        </authorList>
    </citation>
    <scope>NUCLEOTIDE SEQUENCE [LARGE SCALE GENOMIC DNA]</scope>
</reference>
<keyword evidence="2" id="KW-0732">Signal</keyword>
<evidence type="ECO:0000256" key="2">
    <source>
        <dbReference type="SAM" id="SignalP"/>
    </source>
</evidence>
<organism evidence="3 4">
    <name type="scientific">Bacillus thermozeamaize</name>
    <dbReference type="NCBI Taxonomy" id="230954"/>
    <lineage>
        <taxon>Bacteria</taxon>
        <taxon>Bacillati</taxon>
        <taxon>Bacillota</taxon>
        <taxon>Bacilli</taxon>
        <taxon>Bacillales</taxon>
        <taxon>Bacillaceae</taxon>
        <taxon>Bacillus</taxon>
    </lineage>
</organism>
<evidence type="ECO:0000313" key="4">
    <source>
        <dbReference type="Proteomes" id="UP000196475"/>
    </source>
</evidence>
<comment type="caution">
    <text evidence="3">The sequence shown here is derived from an EMBL/GenBank/DDBJ whole genome shotgun (WGS) entry which is preliminary data.</text>
</comment>
<dbReference type="Gene3D" id="2.60.120.260">
    <property type="entry name" value="Galactose-binding domain-like"/>
    <property type="match status" value="1"/>
</dbReference>
<feature type="signal peptide" evidence="2">
    <location>
        <begin position="1"/>
        <end position="21"/>
    </location>
</feature>
<evidence type="ECO:0000313" key="3">
    <source>
        <dbReference type="EMBL" id="OUM86562.1"/>
    </source>
</evidence>